<evidence type="ECO:0000256" key="1">
    <source>
        <dbReference type="SAM" id="MobiDB-lite"/>
    </source>
</evidence>
<sequence length="678" mass="72228">MRAWFACSGAELLAQDPRAVAGRLAAAQQARGFAGSPDQGLAWEAQLAALRRAIAACDGAAWTLALEYALLRLEKRIDAVLLTDRAILCLEFKTAAPSPAAPSPAALAEAEDYALDLRDFHAGSRRHAIVPVLVAGQRGFTPPAQPWLLPTQPTEPLLCGAGDLGRLVAWVQAVLPAPAEPLSGAAWLAAPYRPVPGIIEAATMLYARHGVAEIAAARADAPSLTRTAEAIARHVAAARAGQRRLVVFVTGIPGAGKTLCGLNAVFGPARQDGAAFLTGNAPLVAVLRAALARDAVARGACGRAEAERRAAAALQNVHRFLEDCATDPARWPPERLIVFDEAQRAWDEAKARTGTQNRRSRLTLSEPAHTLEIMARRPGWAVVVALIGNGQEINTGEAGIAEWGRVIDGSRGWQAVAAPRVLTATDPVQRLAEGRPDWLALDADLDLTVPMRSVGESAGAAWVQAVLEGDAAAARRIAAGVPALPYLITRDLGALRAALRHLARGRRRAGLVRAAGARRLRAEGLAAEVSGKEVPDWFLRRWPDVRASDALEAAATEYACQGLELDVVGLAWGGDFLRGRTGWQARAFVGHRWQRATQDFAFIRNTYRVLLTRARYETVIWVPRGSAADDPFHDPTRPAAEMDAIAEFLRACGARALDAPPATAPRPADLFSTAEDAS</sequence>
<dbReference type="Proteomes" id="UP000249065">
    <property type="component" value="Unassembled WGS sequence"/>
</dbReference>
<dbReference type="AlphaFoldDB" id="A0A327M6D7"/>
<name>A0A327M6D7_9PROT</name>
<evidence type="ECO:0000313" key="3">
    <source>
        <dbReference type="EMBL" id="RAI58299.1"/>
    </source>
</evidence>
<dbReference type="InterPro" id="IPR018647">
    <property type="entry name" value="SLFN_3-like_DNA/RNA_helicase"/>
</dbReference>
<proteinExistence type="predicted"/>
<dbReference type="Pfam" id="PF09848">
    <property type="entry name" value="SLFN-g3_helicase"/>
    <property type="match status" value="1"/>
</dbReference>
<evidence type="ECO:0000259" key="2">
    <source>
        <dbReference type="Pfam" id="PF09848"/>
    </source>
</evidence>
<dbReference type="EMBL" id="QLIX01000010">
    <property type="protein sequence ID" value="RAI58299.1"/>
    <property type="molecule type" value="Genomic_DNA"/>
</dbReference>
<feature type="compositionally biased region" description="Low complexity" evidence="1">
    <location>
        <begin position="659"/>
        <end position="670"/>
    </location>
</feature>
<comment type="caution">
    <text evidence="3">The sequence shown here is derived from an EMBL/GenBank/DDBJ whole genome shotgun (WGS) entry which is preliminary data.</text>
</comment>
<dbReference type="OrthoDB" id="3193269at2"/>
<reference evidence="4" key="1">
    <citation type="submission" date="2018-06" db="EMBL/GenBank/DDBJ databases">
        <authorList>
            <person name="Khan S.A."/>
        </authorList>
    </citation>
    <scope>NUCLEOTIDE SEQUENCE [LARGE SCALE GENOMIC DNA]</scope>
    <source>
        <strain evidence="4">DB-1506</strain>
    </source>
</reference>
<evidence type="ECO:0000313" key="4">
    <source>
        <dbReference type="Proteomes" id="UP000249065"/>
    </source>
</evidence>
<protein>
    <recommendedName>
        <fullName evidence="2">Schlafen group 3-like DNA/RNA helicase domain-containing protein</fullName>
    </recommendedName>
</protein>
<feature type="domain" description="Schlafen group 3-like DNA/RNA helicase" evidence="2">
    <location>
        <begin position="246"/>
        <end position="623"/>
    </location>
</feature>
<keyword evidence="4" id="KW-1185">Reference proteome</keyword>
<accession>A0A327M6D7</accession>
<organism evidence="3 4">
    <name type="scientific">Roseicella frigidaeris</name>
    <dbReference type="NCBI Taxonomy" id="2230885"/>
    <lineage>
        <taxon>Bacteria</taxon>
        <taxon>Pseudomonadati</taxon>
        <taxon>Pseudomonadota</taxon>
        <taxon>Alphaproteobacteria</taxon>
        <taxon>Acetobacterales</taxon>
        <taxon>Roseomonadaceae</taxon>
        <taxon>Roseicella</taxon>
    </lineage>
</organism>
<dbReference type="RefSeq" id="WP_111470639.1">
    <property type="nucleotide sequence ID" value="NZ_QLIX01000010.1"/>
</dbReference>
<gene>
    <name evidence="3" type="ORF">DOO78_14910</name>
</gene>
<feature type="region of interest" description="Disordered" evidence="1">
    <location>
        <begin position="659"/>
        <end position="678"/>
    </location>
</feature>